<organism evidence="1 2">
    <name type="scientific">Algibacter lectus</name>
    <dbReference type="NCBI Taxonomy" id="221126"/>
    <lineage>
        <taxon>Bacteria</taxon>
        <taxon>Pseudomonadati</taxon>
        <taxon>Bacteroidota</taxon>
        <taxon>Flavobacteriia</taxon>
        <taxon>Flavobacteriales</taxon>
        <taxon>Flavobacteriaceae</taxon>
        <taxon>Algibacter</taxon>
    </lineage>
</organism>
<name>A0A090VAJ9_9FLAO</name>
<evidence type="ECO:0000313" key="2">
    <source>
        <dbReference type="Proteomes" id="UP000029644"/>
    </source>
</evidence>
<dbReference type="AlphaFoldDB" id="A0A090VAJ9"/>
<proteinExistence type="predicted"/>
<dbReference type="EMBL" id="BBNQ01000003">
    <property type="protein sequence ID" value="GAL61821.1"/>
    <property type="molecule type" value="Genomic_DNA"/>
</dbReference>
<dbReference type="Proteomes" id="UP000029644">
    <property type="component" value="Unassembled WGS sequence"/>
</dbReference>
<gene>
    <name evidence="1" type="ORF">JCM19300_1644</name>
</gene>
<evidence type="ECO:0000313" key="1">
    <source>
        <dbReference type="EMBL" id="GAL61821.1"/>
    </source>
</evidence>
<accession>A0A090VAJ9</accession>
<comment type="caution">
    <text evidence="1">The sequence shown here is derived from an EMBL/GenBank/DDBJ whole genome shotgun (WGS) entry which is preliminary data.</text>
</comment>
<sequence length="713" mass="73486">MPVFSQTVLTEGDIAFTRINIDDETLSFVLLVPIANSTKFIITDEAWNGSSLDAIESSIEFTATSDFLAGEEISIDTNILSFTSSGSGTASLLSIGAYSPINGNMLGAAGDNLFIYQSTGIPTATDFVAGINANSGVMGSPGNAWSTSTSSSNSLLPNGLTNGTDALGLFPNGGAQPEFDNARYMPTSLHTGDKATILASIMDLSNWEFDNDVPFPVSSATFNVTVPCTEPDIPTISYAPGTICDGNSALLNISGDLNDATTWYVYTGSCGGTLVGTTTGSSIIVTPTPPSTTYYVRGEGGCATAGSCGSVTITTTPREDASFSYSATAYCADSSDPTPTITGVSGGTFTSSGGLSLNATTGSIDVSASTPGAYTVTYSTSGLCDGSETASVTINTLPTVTFTAPEDLCLDAGIQADLGGGTATGGVYSGTGITDDGNGMTYSFDPAAAGVGIHTITYTLTNANGCTNAVSDDIEVTNTDAPSVDIITVGLTGDCAELSTGFTKTDILNGKNVYISNLDNFPLAVGFDGTKWVLFAMDIENTGFENTSVPAGLTPPLTGWVPTQCFDGTMDIYLGAYVCHGGTIADLSLLFSEDNIKIYVDATTETPLAETDLVINGNQYYISKTINGCESDRSVIEVTVGSEINNEATLNAGVITATQSNASYQWFACTGEGDEYLDGETGQSFTATEPGDYKVWVSVLGCSVESICITVSI</sequence>
<reference evidence="1 2" key="1">
    <citation type="journal article" date="2014" name="Genome Announc.">
        <title>Draft Genome Sequences of Marine Flavobacterium Algibacter lectus Strains SS8 and NR4.</title>
        <authorList>
            <person name="Takatani N."/>
            <person name="Nakanishi M."/>
            <person name="Meirelles P."/>
            <person name="Mino S."/>
            <person name="Suda W."/>
            <person name="Oshima K."/>
            <person name="Hattori M."/>
            <person name="Ohkuma M."/>
            <person name="Hosokawa M."/>
            <person name="Miyashita K."/>
            <person name="Thompson F.L."/>
            <person name="Niwa A."/>
            <person name="Sawabe T."/>
            <person name="Sawabe T."/>
        </authorList>
    </citation>
    <scope>NUCLEOTIDE SEQUENCE [LARGE SCALE GENOMIC DNA]</scope>
    <source>
        <strain evidence="1 2">JCM 19300</strain>
    </source>
</reference>
<protein>
    <submittedName>
        <fullName evidence="1">Muc19</fullName>
    </submittedName>
</protein>